<dbReference type="SUPFAM" id="SSF54427">
    <property type="entry name" value="NTF2-like"/>
    <property type="match status" value="1"/>
</dbReference>
<dbReference type="PANTHER" id="PTHR41252">
    <property type="entry name" value="BLR2505 PROTEIN"/>
    <property type="match status" value="1"/>
</dbReference>
<gene>
    <name evidence="2" type="ORF">B0T46_14325</name>
</gene>
<protein>
    <recommendedName>
        <fullName evidence="1">SnoaL-like domain-containing protein</fullName>
    </recommendedName>
</protein>
<dbReference type="EMBL" id="MUMY01000011">
    <property type="protein sequence ID" value="ONM48163.1"/>
    <property type="molecule type" value="Genomic_DNA"/>
</dbReference>
<dbReference type="InterPro" id="IPR032710">
    <property type="entry name" value="NTF2-like_dom_sf"/>
</dbReference>
<evidence type="ECO:0000259" key="1">
    <source>
        <dbReference type="Pfam" id="PF12680"/>
    </source>
</evidence>
<keyword evidence="3" id="KW-1185">Reference proteome</keyword>
<dbReference type="RefSeq" id="WP_077117283.1">
    <property type="nucleotide sequence ID" value="NZ_MUKP01000061.1"/>
</dbReference>
<reference evidence="2 3" key="1">
    <citation type="journal article" date="2016" name="Antonie Van Leeuwenhoek">
        <title>Nocardia donostiensis sp. nov., isolated from human respiratory specimens.</title>
        <authorList>
            <person name="Ercibengoa M."/>
            <person name="Bell M."/>
            <person name="Marimon J.M."/>
            <person name="Humrighouse B."/>
            <person name="Klenk H.P."/>
            <person name="Potter G."/>
            <person name="Perez-Trallero E."/>
        </authorList>
    </citation>
    <scope>NUCLEOTIDE SEQUENCE [LARGE SCALE GENOMIC DNA]</scope>
    <source>
        <strain evidence="2 3">X1655</strain>
    </source>
</reference>
<sequence>MSSTVNMTAVHTAYDAFATGELERFVELLDPGFVSRQSDAVPWRGDYHGRDGVREMFGRVARSGNATFRPDEFIDGGDRIVVVGHAHLIPHWTGQGVDIRELHIWHVHNGRLMSLDVFLNAPGPLLASLAA</sequence>
<dbReference type="AlphaFoldDB" id="A0A1V2TFB2"/>
<dbReference type="Pfam" id="PF12680">
    <property type="entry name" value="SnoaL_2"/>
    <property type="match status" value="1"/>
</dbReference>
<dbReference type="Gene3D" id="3.10.450.50">
    <property type="match status" value="1"/>
</dbReference>
<proteinExistence type="predicted"/>
<feature type="domain" description="SnoaL-like" evidence="1">
    <location>
        <begin position="11"/>
        <end position="112"/>
    </location>
</feature>
<dbReference type="OrthoDB" id="6657864at2"/>
<organism evidence="2 3">
    <name type="scientific">Nocardia donostiensis</name>
    <dbReference type="NCBI Taxonomy" id="1538463"/>
    <lineage>
        <taxon>Bacteria</taxon>
        <taxon>Bacillati</taxon>
        <taxon>Actinomycetota</taxon>
        <taxon>Actinomycetes</taxon>
        <taxon>Mycobacteriales</taxon>
        <taxon>Nocardiaceae</taxon>
        <taxon>Nocardia</taxon>
    </lineage>
</organism>
<evidence type="ECO:0000313" key="3">
    <source>
        <dbReference type="Proteomes" id="UP000188836"/>
    </source>
</evidence>
<name>A0A1V2TFB2_9NOCA</name>
<dbReference type="InterPro" id="IPR037401">
    <property type="entry name" value="SnoaL-like"/>
</dbReference>
<dbReference type="PANTHER" id="PTHR41252:SF1">
    <property type="entry name" value="BLR2505 PROTEIN"/>
    <property type="match status" value="1"/>
</dbReference>
<evidence type="ECO:0000313" key="2">
    <source>
        <dbReference type="EMBL" id="ONM48163.1"/>
    </source>
</evidence>
<dbReference type="Proteomes" id="UP000188836">
    <property type="component" value="Unassembled WGS sequence"/>
</dbReference>
<comment type="caution">
    <text evidence="2">The sequence shown here is derived from an EMBL/GenBank/DDBJ whole genome shotgun (WGS) entry which is preliminary data.</text>
</comment>
<accession>A0A1V2TFB2</accession>